<dbReference type="AlphaFoldDB" id="A0A0U1L142"/>
<gene>
    <name evidence="1" type="ORF">SpAn4DRAFT_2281</name>
</gene>
<protein>
    <submittedName>
        <fullName evidence="1">Uncharacterized protein</fullName>
    </submittedName>
</protein>
<evidence type="ECO:0000313" key="2">
    <source>
        <dbReference type="Proteomes" id="UP000049855"/>
    </source>
</evidence>
<accession>A0A0U1L142</accession>
<reference evidence="2" key="1">
    <citation type="submission" date="2015-03" db="EMBL/GenBank/DDBJ databases">
        <authorList>
            <person name="Nijsse Bart"/>
        </authorList>
    </citation>
    <scope>NUCLEOTIDE SEQUENCE [LARGE SCALE GENOMIC DNA]</scope>
</reference>
<organism evidence="1 2">
    <name type="scientific">Sporomusa ovata</name>
    <dbReference type="NCBI Taxonomy" id="2378"/>
    <lineage>
        <taxon>Bacteria</taxon>
        <taxon>Bacillati</taxon>
        <taxon>Bacillota</taxon>
        <taxon>Negativicutes</taxon>
        <taxon>Selenomonadales</taxon>
        <taxon>Sporomusaceae</taxon>
        <taxon>Sporomusa</taxon>
    </lineage>
</organism>
<evidence type="ECO:0000313" key="1">
    <source>
        <dbReference type="EMBL" id="CQR73049.1"/>
    </source>
</evidence>
<dbReference type="EMBL" id="CTRP01000012">
    <property type="protein sequence ID" value="CQR73049.1"/>
    <property type="molecule type" value="Genomic_DNA"/>
</dbReference>
<proteinExistence type="predicted"/>
<dbReference type="Proteomes" id="UP000049855">
    <property type="component" value="Unassembled WGS sequence"/>
</dbReference>
<sequence>MREKYKAKLEENPGLPCISHSMAITYMEFTAKKSSLGKA</sequence>
<name>A0A0U1L142_9FIRM</name>
<keyword evidence="2" id="KW-1185">Reference proteome</keyword>